<keyword evidence="2" id="KW-1185">Reference proteome</keyword>
<dbReference type="WBParaSite" id="MBELARI_LOCUS15239">
    <property type="protein sequence ID" value="MBELARI_LOCUS15239"/>
    <property type="gene ID" value="MBELARI_LOCUS15239"/>
</dbReference>
<dbReference type="Gene3D" id="1.10.10.10">
    <property type="entry name" value="Winged helix-like DNA-binding domain superfamily/Winged helix DNA-binding domain"/>
    <property type="match status" value="1"/>
</dbReference>
<dbReference type="InterPro" id="IPR009057">
    <property type="entry name" value="Homeodomain-like_sf"/>
</dbReference>
<protein>
    <submittedName>
        <fullName evidence="3">Uncharacterized protein</fullName>
    </submittedName>
</protein>
<organism evidence="2 3">
    <name type="scientific">Mesorhabditis belari</name>
    <dbReference type="NCBI Taxonomy" id="2138241"/>
    <lineage>
        <taxon>Eukaryota</taxon>
        <taxon>Metazoa</taxon>
        <taxon>Ecdysozoa</taxon>
        <taxon>Nematoda</taxon>
        <taxon>Chromadorea</taxon>
        <taxon>Rhabditida</taxon>
        <taxon>Rhabditina</taxon>
        <taxon>Rhabditomorpha</taxon>
        <taxon>Rhabditoidea</taxon>
        <taxon>Rhabditidae</taxon>
        <taxon>Mesorhabditinae</taxon>
        <taxon>Mesorhabditis</taxon>
    </lineage>
</organism>
<evidence type="ECO:0000256" key="1">
    <source>
        <dbReference type="ARBA" id="ARBA00004123"/>
    </source>
</evidence>
<accession>A0AAF3EMU1</accession>
<dbReference type="Pfam" id="PF13384">
    <property type="entry name" value="HTH_23"/>
    <property type="match status" value="1"/>
</dbReference>
<dbReference type="InterPro" id="IPR036388">
    <property type="entry name" value="WH-like_DNA-bd_sf"/>
</dbReference>
<evidence type="ECO:0000313" key="3">
    <source>
        <dbReference type="WBParaSite" id="MBELARI_LOCUS15239"/>
    </source>
</evidence>
<dbReference type="GO" id="GO:0005634">
    <property type="term" value="C:nucleus"/>
    <property type="evidence" value="ECO:0007669"/>
    <property type="project" value="UniProtKB-SubCell"/>
</dbReference>
<proteinExistence type="predicted"/>
<reference evidence="3" key="1">
    <citation type="submission" date="2024-02" db="UniProtKB">
        <authorList>
            <consortium name="WormBaseParasite"/>
        </authorList>
    </citation>
    <scope>IDENTIFICATION</scope>
</reference>
<comment type="subcellular location">
    <subcellularLocation>
        <location evidence="1">Nucleus</location>
    </subcellularLocation>
</comment>
<name>A0AAF3EMU1_9BILA</name>
<sequence>MRRKKAIKSWQRGNGQMEVRLFAMVAPSPYRKVIIDLHKKDLSTKTIVKQLGISRRTVQAAVRRFKTLGSYRD</sequence>
<dbReference type="AlphaFoldDB" id="A0AAF3EMU1"/>
<dbReference type="Proteomes" id="UP000887575">
    <property type="component" value="Unassembled WGS sequence"/>
</dbReference>
<evidence type="ECO:0000313" key="2">
    <source>
        <dbReference type="Proteomes" id="UP000887575"/>
    </source>
</evidence>
<dbReference type="SUPFAM" id="SSF46689">
    <property type="entry name" value="Homeodomain-like"/>
    <property type="match status" value="1"/>
</dbReference>